<reference evidence="1" key="1">
    <citation type="submission" date="2023-10" db="EMBL/GenBank/DDBJ databases">
        <title>Genome assembly of Pristionchus species.</title>
        <authorList>
            <person name="Yoshida K."/>
            <person name="Sommer R.J."/>
        </authorList>
    </citation>
    <scope>NUCLEOTIDE SEQUENCE</scope>
    <source>
        <strain evidence="1">RS0144</strain>
    </source>
</reference>
<accession>A0AAV5SCK0</accession>
<protein>
    <submittedName>
        <fullName evidence="1">Uncharacterized protein</fullName>
    </submittedName>
</protein>
<gene>
    <name evidence="1" type="ORF">PENTCL1PPCAC_3261</name>
</gene>
<name>A0AAV5SCK0_9BILA</name>
<proteinExistence type="predicted"/>
<sequence length="69" mass="8189">SEFNPKSRGRFHWGLADYLRQPLAMKQDKKEMIWAKYEPLKGPTVIVKKEVIEDEEEEEEDIKPSVRKS</sequence>
<evidence type="ECO:0000313" key="2">
    <source>
        <dbReference type="Proteomes" id="UP001432027"/>
    </source>
</evidence>
<dbReference type="AlphaFoldDB" id="A0AAV5SCK0"/>
<dbReference type="EMBL" id="BTSX01000001">
    <property type="protein sequence ID" value="GMS81086.1"/>
    <property type="molecule type" value="Genomic_DNA"/>
</dbReference>
<keyword evidence="2" id="KW-1185">Reference proteome</keyword>
<evidence type="ECO:0000313" key="1">
    <source>
        <dbReference type="EMBL" id="GMS81086.1"/>
    </source>
</evidence>
<feature type="non-terminal residue" evidence="1">
    <location>
        <position position="1"/>
    </location>
</feature>
<dbReference type="Proteomes" id="UP001432027">
    <property type="component" value="Unassembled WGS sequence"/>
</dbReference>
<organism evidence="1 2">
    <name type="scientific">Pristionchus entomophagus</name>
    <dbReference type="NCBI Taxonomy" id="358040"/>
    <lineage>
        <taxon>Eukaryota</taxon>
        <taxon>Metazoa</taxon>
        <taxon>Ecdysozoa</taxon>
        <taxon>Nematoda</taxon>
        <taxon>Chromadorea</taxon>
        <taxon>Rhabditida</taxon>
        <taxon>Rhabditina</taxon>
        <taxon>Diplogasteromorpha</taxon>
        <taxon>Diplogasteroidea</taxon>
        <taxon>Neodiplogasteridae</taxon>
        <taxon>Pristionchus</taxon>
    </lineage>
</organism>
<comment type="caution">
    <text evidence="1">The sequence shown here is derived from an EMBL/GenBank/DDBJ whole genome shotgun (WGS) entry which is preliminary data.</text>
</comment>